<evidence type="ECO:0000313" key="6">
    <source>
        <dbReference type="Proteomes" id="UP001223390"/>
    </source>
</evidence>
<dbReference type="InterPro" id="IPR029479">
    <property type="entry name" value="Nitroreductase"/>
</dbReference>
<dbReference type="Pfam" id="PF00881">
    <property type="entry name" value="Nitroreductase"/>
    <property type="match status" value="1"/>
</dbReference>
<dbReference type="PANTHER" id="PTHR43673:SF10">
    <property type="entry name" value="NADH DEHYDROGENASE_NAD(P)H NITROREDUCTASE XCC3605-RELATED"/>
    <property type="match status" value="1"/>
</dbReference>
<dbReference type="SUPFAM" id="SSF55469">
    <property type="entry name" value="FMN-dependent nitroreductase-like"/>
    <property type="match status" value="1"/>
</dbReference>
<evidence type="ECO:0000259" key="4">
    <source>
        <dbReference type="Pfam" id="PF00881"/>
    </source>
</evidence>
<reference evidence="5 6" key="1">
    <citation type="submission" date="2023-05" db="EMBL/GenBank/DDBJ databases">
        <title>Sequencing and Assembly of Streptomyces sp. NP73.</title>
        <authorList>
            <person name="Konwar A.N."/>
            <person name="Saikia K."/>
            <person name="Thakur D."/>
        </authorList>
    </citation>
    <scope>NUCLEOTIDE SEQUENCE [LARGE SCALE GENOMIC DNA]</scope>
    <source>
        <strain evidence="5 6">NP73</strain>
    </source>
</reference>
<gene>
    <name evidence="5" type="ORF">QEZ40_005088</name>
</gene>
<sequence length="187" mass="20585">MPPDLQQTEQIHALLAGRFSPRRFDPSGVVDDPTLHLLLEAARWTPSAGNSQPWGFLPVRPGEPDHARVLPHLAPSSHRWAKDAGLLVVALTRRYVDDTDLLYSEFADYDLGQAVAHLSIQAQAMGLSTHQFRAFDLEALTEELRPRPGWAIVSMIAVGTAADEPPALRERRSTADLRAAPWSTPTA</sequence>
<evidence type="ECO:0000256" key="2">
    <source>
        <dbReference type="ARBA" id="ARBA00023002"/>
    </source>
</evidence>
<dbReference type="Proteomes" id="UP001223390">
    <property type="component" value="Unassembled WGS sequence"/>
</dbReference>
<proteinExistence type="inferred from homology"/>
<comment type="caution">
    <text evidence="5">The sequence shown here is derived from an EMBL/GenBank/DDBJ whole genome shotgun (WGS) entry which is preliminary data.</text>
</comment>
<dbReference type="PANTHER" id="PTHR43673">
    <property type="entry name" value="NAD(P)H NITROREDUCTASE YDGI-RELATED"/>
    <property type="match status" value="1"/>
</dbReference>
<feature type="region of interest" description="Disordered" evidence="3">
    <location>
        <begin position="164"/>
        <end position="187"/>
    </location>
</feature>
<protein>
    <submittedName>
        <fullName evidence="5">Nitroreductase family protein</fullName>
    </submittedName>
</protein>
<dbReference type="Gene3D" id="3.40.109.10">
    <property type="entry name" value="NADH Oxidase"/>
    <property type="match status" value="1"/>
</dbReference>
<feature type="domain" description="Nitroreductase" evidence="4">
    <location>
        <begin position="16"/>
        <end position="71"/>
    </location>
</feature>
<keyword evidence="2" id="KW-0560">Oxidoreductase</keyword>
<keyword evidence="6" id="KW-1185">Reference proteome</keyword>
<accession>A0ABT7H1E4</accession>
<organism evidence="5 6">
    <name type="scientific">Streptomyces katrae</name>
    <dbReference type="NCBI Taxonomy" id="68223"/>
    <lineage>
        <taxon>Bacteria</taxon>
        <taxon>Bacillati</taxon>
        <taxon>Actinomycetota</taxon>
        <taxon>Actinomycetes</taxon>
        <taxon>Kitasatosporales</taxon>
        <taxon>Streptomycetaceae</taxon>
        <taxon>Streptomyces</taxon>
    </lineage>
</organism>
<dbReference type="InterPro" id="IPR000415">
    <property type="entry name" value="Nitroreductase-like"/>
</dbReference>
<name>A0ABT7H1E4_9ACTN</name>
<feature type="compositionally biased region" description="Basic and acidic residues" evidence="3">
    <location>
        <begin position="166"/>
        <end position="175"/>
    </location>
</feature>
<dbReference type="EMBL" id="JASITI010000047">
    <property type="protein sequence ID" value="MDK9499659.1"/>
    <property type="molecule type" value="Genomic_DNA"/>
</dbReference>
<dbReference type="RefSeq" id="WP_285345493.1">
    <property type="nucleotide sequence ID" value="NZ_JASITI010000047.1"/>
</dbReference>
<comment type="similarity">
    <text evidence="1">Belongs to the nitroreductase family.</text>
</comment>
<evidence type="ECO:0000256" key="3">
    <source>
        <dbReference type="SAM" id="MobiDB-lite"/>
    </source>
</evidence>
<evidence type="ECO:0000256" key="1">
    <source>
        <dbReference type="ARBA" id="ARBA00007118"/>
    </source>
</evidence>
<evidence type="ECO:0000313" key="5">
    <source>
        <dbReference type="EMBL" id="MDK9499659.1"/>
    </source>
</evidence>